<dbReference type="Pfam" id="PF06339">
    <property type="entry name" value="Ectoine_synth"/>
    <property type="match status" value="1"/>
</dbReference>
<sequence>MIVRNRSEVACVDWGNGLSYRFLLRPDNMGFSVAHTTVRAGTKSRLQYRQHLEACYCIAGSGEVQTPDGTVHRLEPGVLYALDQNDAHFLIAGPDQDLELVSIFSPALRGDERHNLDADGFSHYECAP</sequence>
<dbReference type="PANTHER" id="PTHR39289">
    <property type="match status" value="1"/>
</dbReference>
<evidence type="ECO:0000256" key="5">
    <source>
        <dbReference type="ARBA" id="ARBA00023239"/>
    </source>
</evidence>
<protein>
    <recommendedName>
        <fullName evidence="4">L-ectoine synthase</fullName>
        <ecNumber evidence="3">4.2.1.108</ecNumber>
    </recommendedName>
    <alternativeName>
        <fullName evidence="6">N-acetyldiaminobutyrate dehydratase</fullName>
    </alternativeName>
</protein>
<keyword evidence="5" id="KW-0456">Lyase</keyword>
<dbReference type="PANTHER" id="PTHR39289:SF1">
    <property type="entry name" value="L-ECTOINE SYNTHASE"/>
    <property type="match status" value="1"/>
</dbReference>
<dbReference type="InterPro" id="IPR011051">
    <property type="entry name" value="RmlC_Cupin_sf"/>
</dbReference>
<dbReference type="CDD" id="cd06978">
    <property type="entry name" value="cupin_EctC"/>
    <property type="match status" value="1"/>
</dbReference>
<name>A0A1H9X9M0_9PSEU</name>
<dbReference type="AlphaFoldDB" id="A0A1H9X9M0"/>
<evidence type="ECO:0000313" key="9">
    <source>
        <dbReference type="Proteomes" id="UP000199051"/>
    </source>
</evidence>
<dbReference type="EC" id="4.2.1.108" evidence="3"/>
<gene>
    <name evidence="8" type="ORF">SAMN04487818_113201</name>
</gene>
<dbReference type="NCBIfam" id="NF009806">
    <property type="entry name" value="PRK13290.1"/>
    <property type="match status" value="1"/>
</dbReference>
<dbReference type="RefSeq" id="WP_092785100.1">
    <property type="nucleotide sequence ID" value="NZ_FOGI01000013.1"/>
</dbReference>
<dbReference type="SUPFAM" id="SSF51182">
    <property type="entry name" value="RmlC-like cupins"/>
    <property type="match status" value="1"/>
</dbReference>
<dbReference type="UniPathway" id="UPA00067">
    <property type="reaction ID" value="UER00123"/>
</dbReference>
<comment type="similarity">
    <text evidence="2">Belongs to the ectoine synthase family.</text>
</comment>
<dbReference type="STRING" id="155974.SAMN04487818_113201"/>
<dbReference type="Gene3D" id="2.60.120.10">
    <property type="entry name" value="Jelly Rolls"/>
    <property type="match status" value="1"/>
</dbReference>
<accession>A0A1H9X9M0</accession>
<evidence type="ECO:0000256" key="1">
    <source>
        <dbReference type="ARBA" id="ARBA00005181"/>
    </source>
</evidence>
<dbReference type="Proteomes" id="UP000199051">
    <property type="component" value="Unassembled WGS sequence"/>
</dbReference>
<evidence type="ECO:0000256" key="3">
    <source>
        <dbReference type="ARBA" id="ARBA00013192"/>
    </source>
</evidence>
<evidence type="ECO:0000256" key="6">
    <source>
        <dbReference type="ARBA" id="ARBA00033271"/>
    </source>
</evidence>
<evidence type="ECO:0000256" key="2">
    <source>
        <dbReference type="ARBA" id="ARBA00009637"/>
    </source>
</evidence>
<dbReference type="InterPro" id="IPR014710">
    <property type="entry name" value="RmlC-like_jellyroll"/>
</dbReference>
<dbReference type="EMBL" id="FOGI01000013">
    <property type="protein sequence ID" value="SES42898.1"/>
    <property type="molecule type" value="Genomic_DNA"/>
</dbReference>
<reference evidence="9" key="1">
    <citation type="submission" date="2016-10" db="EMBL/GenBank/DDBJ databases">
        <authorList>
            <person name="Varghese N."/>
            <person name="Submissions S."/>
        </authorList>
    </citation>
    <scope>NUCLEOTIDE SEQUENCE [LARGE SCALE GENOMIC DNA]</scope>
    <source>
        <strain evidence="9">DSM 44260</strain>
    </source>
</reference>
<comment type="catalytic activity">
    <reaction evidence="7">
        <text>(2S)-4-acetamido-2-aminobutanoate = L-ectoine + H2O</text>
        <dbReference type="Rhea" id="RHEA:17281"/>
        <dbReference type="ChEBI" id="CHEBI:15377"/>
        <dbReference type="ChEBI" id="CHEBI:58515"/>
        <dbReference type="ChEBI" id="CHEBI:58929"/>
        <dbReference type="EC" id="4.2.1.108"/>
    </reaction>
</comment>
<comment type="pathway">
    <text evidence="1">Amine and polyamine biosynthesis; ectoine biosynthesis; L-ectoine from L-aspartate 4-semialdehyde: step 3/3.</text>
</comment>
<evidence type="ECO:0000313" key="8">
    <source>
        <dbReference type="EMBL" id="SES42898.1"/>
    </source>
</evidence>
<dbReference type="InterPro" id="IPR010462">
    <property type="entry name" value="Ectoine_synth"/>
</dbReference>
<dbReference type="GO" id="GO:0033990">
    <property type="term" value="F:ectoine synthase activity"/>
    <property type="evidence" value="ECO:0007669"/>
    <property type="project" value="UniProtKB-EC"/>
</dbReference>
<keyword evidence="9" id="KW-1185">Reference proteome</keyword>
<organism evidence="8 9">
    <name type="scientific">Actinokineospora terrae</name>
    <dbReference type="NCBI Taxonomy" id="155974"/>
    <lineage>
        <taxon>Bacteria</taxon>
        <taxon>Bacillati</taxon>
        <taxon>Actinomycetota</taxon>
        <taxon>Actinomycetes</taxon>
        <taxon>Pseudonocardiales</taxon>
        <taxon>Pseudonocardiaceae</taxon>
        <taxon>Actinokineospora</taxon>
    </lineage>
</organism>
<dbReference type="GO" id="GO:0019491">
    <property type="term" value="P:ectoine biosynthetic process"/>
    <property type="evidence" value="ECO:0007669"/>
    <property type="project" value="UniProtKB-UniPathway"/>
</dbReference>
<evidence type="ECO:0000256" key="4">
    <source>
        <dbReference type="ARBA" id="ARBA00019707"/>
    </source>
</evidence>
<evidence type="ECO:0000256" key="7">
    <source>
        <dbReference type="ARBA" id="ARBA00048714"/>
    </source>
</evidence>
<proteinExistence type="inferred from homology"/>